<keyword evidence="2 7" id="KW-0349">Heme</keyword>
<comment type="cofactor">
    <cofactor evidence="7">
        <name>heme</name>
        <dbReference type="ChEBI" id="CHEBI:30413"/>
    </cofactor>
</comment>
<evidence type="ECO:0000256" key="4">
    <source>
        <dbReference type="ARBA" id="ARBA00023002"/>
    </source>
</evidence>
<evidence type="ECO:0000256" key="2">
    <source>
        <dbReference type="ARBA" id="ARBA00022617"/>
    </source>
</evidence>
<proteinExistence type="inferred from homology"/>
<feature type="region of interest" description="Disordered" evidence="8">
    <location>
        <begin position="1"/>
        <end position="29"/>
    </location>
</feature>
<dbReference type="InterPro" id="IPR036396">
    <property type="entry name" value="Cyt_P450_sf"/>
</dbReference>
<keyword evidence="3 7" id="KW-0479">Metal-binding</keyword>
<dbReference type="PRINTS" id="PR00465">
    <property type="entry name" value="EP450IV"/>
</dbReference>
<evidence type="ECO:0000256" key="3">
    <source>
        <dbReference type="ARBA" id="ARBA00022723"/>
    </source>
</evidence>
<reference evidence="9 10" key="1">
    <citation type="submission" date="2015-10" db="EMBL/GenBank/DDBJ databases">
        <title>Metagenome-Assembled Genomes uncover a global brackish microbiome.</title>
        <authorList>
            <person name="Hugerth L.W."/>
            <person name="Larsson J."/>
            <person name="Alneberg J."/>
            <person name="Lindh M.V."/>
            <person name="Legrand C."/>
            <person name="Pinhassi J."/>
            <person name="Andersson A.F."/>
        </authorList>
    </citation>
    <scope>NUCLEOTIDE SEQUENCE [LARGE SCALE GENOMIC DNA]</scope>
    <source>
        <strain evidence="9">BACL2 MAG-121001-bin67</strain>
    </source>
</reference>
<sequence length="468" mass="52584">MVDLAPFQSPRPDEYAPMPKPLKRRDLKGLNIPDGPRSPLLTLRFQKDTPAFLINAKAEYGDCSSFFLAGQLFITAFSPEMVNEVTVSKQGSFIKGVGFDRMRKVLGSGLLTNEEPIHLRHRRLMQSPFHISKISTYAQTMLNLTRKHISNWSDGQVVAIGPEMMSLTFDIVADILFGTDISADTKRVQDSMHIAIDRIERTMLPGLDRLDNLPIPYFRKFEKAANELHDVATRIVNERIASGVKRDDLMGVLLEAQTVDGEKLSAREISDETLTLILSGHETTANVLTWIFSYLSQNPKYWDGLAKEADEVFAREGDEDFARVILAAPLSGAIFSEVLRLAPPVWISPRRALEDVTLGGREIPKGAHVLVSQYVTQRDEKYFSSPNEFIPERWSNDFEKSLPRGAYFPFLAGSRKCLGDQFALLEGRIIILEIARQARLSLTGAFPKAQPRATYRPKGAVAMRYELI</sequence>
<keyword evidence="5 7" id="KW-0408">Iron</keyword>
<evidence type="ECO:0000256" key="6">
    <source>
        <dbReference type="ARBA" id="ARBA00023033"/>
    </source>
</evidence>
<dbReference type="Pfam" id="PF00067">
    <property type="entry name" value="p450"/>
    <property type="match status" value="1"/>
</dbReference>
<dbReference type="Proteomes" id="UP000053349">
    <property type="component" value="Unassembled WGS sequence"/>
</dbReference>
<feature type="binding site" description="axial binding residue" evidence="7">
    <location>
        <position position="417"/>
    </location>
    <ligand>
        <name>heme</name>
        <dbReference type="ChEBI" id="CHEBI:30413"/>
    </ligand>
    <ligandPart>
        <name>Fe</name>
        <dbReference type="ChEBI" id="CHEBI:18248"/>
    </ligandPart>
</feature>
<dbReference type="PANTHER" id="PTHR24291">
    <property type="entry name" value="CYTOCHROME P450 FAMILY 4"/>
    <property type="match status" value="1"/>
</dbReference>
<comment type="similarity">
    <text evidence="1">Belongs to the cytochrome P450 family.</text>
</comment>
<keyword evidence="4" id="KW-0560">Oxidoreductase</keyword>
<evidence type="ECO:0000313" key="10">
    <source>
        <dbReference type="Proteomes" id="UP000053349"/>
    </source>
</evidence>
<dbReference type="SUPFAM" id="SSF48264">
    <property type="entry name" value="Cytochrome P450"/>
    <property type="match status" value="1"/>
</dbReference>
<dbReference type="PRINTS" id="PR00385">
    <property type="entry name" value="P450"/>
</dbReference>
<dbReference type="GO" id="GO:0004497">
    <property type="term" value="F:monooxygenase activity"/>
    <property type="evidence" value="ECO:0007669"/>
    <property type="project" value="UniProtKB-KW"/>
</dbReference>
<evidence type="ECO:0000256" key="5">
    <source>
        <dbReference type="ARBA" id="ARBA00023004"/>
    </source>
</evidence>
<evidence type="ECO:0000256" key="7">
    <source>
        <dbReference type="PIRSR" id="PIRSR602403-1"/>
    </source>
</evidence>
<dbReference type="Gene3D" id="1.10.630.10">
    <property type="entry name" value="Cytochrome P450"/>
    <property type="match status" value="1"/>
</dbReference>
<accession>A0A0R2P3Q1</accession>
<dbReference type="GO" id="GO:0016705">
    <property type="term" value="F:oxidoreductase activity, acting on paired donors, with incorporation or reduction of molecular oxygen"/>
    <property type="evidence" value="ECO:0007669"/>
    <property type="project" value="InterPro"/>
</dbReference>
<dbReference type="GO" id="GO:0020037">
    <property type="term" value="F:heme binding"/>
    <property type="evidence" value="ECO:0007669"/>
    <property type="project" value="InterPro"/>
</dbReference>
<evidence type="ECO:0000256" key="1">
    <source>
        <dbReference type="ARBA" id="ARBA00010617"/>
    </source>
</evidence>
<comment type="caution">
    <text evidence="9">The sequence shown here is derived from an EMBL/GenBank/DDBJ whole genome shotgun (WGS) entry which is preliminary data.</text>
</comment>
<dbReference type="InterPro" id="IPR001128">
    <property type="entry name" value="Cyt_P450"/>
</dbReference>
<dbReference type="EMBL" id="LIAW01000061">
    <property type="protein sequence ID" value="KRO32712.1"/>
    <property type="molecule type" value="Genomic_DNA"/>
</dbReference>
<dbReference type="GO" id="GO:0005506">
    <property type="term" value="F:iron ion binding"/>
    <property type="evidence" value="ECO:0007669"/>
    <property type="project" value="InterPro"/>
</dbReference>
<name>A0A0R2P3Q1_9ACTN</name>
<evidence type="ECO:0008006" key="11">
    <source>
        <dbReference type="Google" id="ProtNLM"/>
    </source>
</evidence>
<dbReference type="PANTHER" id="PTHR24291:SF50">
    <property type="entry name" value="BIFUNCTIONAL ALBAFLAVENONE MONOOXYGENASE_TERPENE SYNTHASE"/>
    <property type="match status" value="1"/>
</dbReference>
<protein>
    <recommendedName>
        <fullName evidence="11">Cytochrome</fullName>
    </recommendedName>
</protein>
<evidence type="ECO:0000313" key="9">
    <source>
        <dbReference type="EMBL" id="KRO32712.1"/>
    </source>
</evidence>
<organism evidence="9 10">
    <name type="scientific">Actinobacteria bacterium BACL2 MAG-121001-bin67</name>
    <dbReference type="NCBI Taxonomy" id="1655572"/>
    <lineage>
        <taxon>Bacteria</taxon>
        <taxon>Bacillati</taxon>
        <taxon>Actinomycetota</taxon>
        <taxon>Actinomycetes</taxon>
        <taxon>Actinomycetes incertae sedis</taxon>
        <taxon>ac1 cluster</taxon>
    </lineage>
</organism>
<dbReference type="InterPro" id="IPR002403">
    <property type="entry name" value="Cyt_P450_E_grp-IV"/>
</dbReference>
<gene>
    <name evidence="9" type="ORF">ABR64_03635</name>
</gene>
<dbReference type="AlphaFoldDB" id="A0A0R2P3Q1"/>
<dbReference type="InterPro" id="IPR050196">
    <property type="entry name" value="Cytochrome_P450_Monoox"/>
</dbReference>
<evidence type="ECO:0000256" key="8">
    <source>
        <dbReference type="SAM" id="MobiDB-lite"/>
    </source>
</evidence>
<keyword evidence="6" id="KW-0503">Monooxygenase</keyword>